<organism evidence="1 2">
    <name type="scientific">Cephalotus follicularis</name>
    <name type="common">Albany pitcher plant</name>
    <dbReference type="NCBI Taxonomy" id="3775"/>
    <lineage>
        <taxon>Eukaryota</taxon>
        <taxon>Viridiplantae</taxon>
        <taxon>Streptophyta</taxon>
        <taxon>Embryophyta</taxon>
        <taxon>Tracheophyta</taxon>
        <taxon>Spermatophyta</taxon>
        <taxon>Magnoliopsida</taxon>
        <taxon>eudicotyledons</taxon>
        <taxon>Gunneridae</taxon>
        <taxon>Pentapetalae</taxon>
        <taxon>rosids</taxon>
        <taxon>fabids</taxon>
        <taxon>Oxalidales</taxon>
        <taxon>Cephalotaceae</taxon>
        <taxon>Cephalotus</taxon>
    </lineage>
</organism>
<evidence type="ECO:0000313" key="1">
    <source>
        <dbReference type="EMBL" id="GAV78905.1"/>
    </source>
</evidence>
<sequence length="158" mass="18169">MILLVNQIGETNQQTNVGTFLPGQPQIPNAGQPPVVFPQNVHLGFPGVQPQNNNWWQDNNVSQCQNFEGESNYDHYGLNTLNDWGQNQAGNLQGFNPLIREEITNLIQKNFGLGIRPTIKPMYRKPYLEWIDRVHIFPREYRVPEFITFFVDGTQSTI</sequence>
<keyword evidence="2" id="KW-1185">Reference proteome</keyword>
<comment type="caution">
    <text evidence="1">The sequence shown here is derived from an EMBL/GenBank/DDBJ whole genome shotgun (WGS) entry which is preliminary data.</text>
</comment>
<protein>
    <submittedName>
        <fullName evidence="1">Uncharacterized protein</fullName>
    </submittedName>
</protein>
<proteinExistence type="predicted"/>
<reference evidence="2" key="1">
    <citation type="submission" date="2016-04" db="EMBL/GenBank/DDBJ databases">
        <title>Cephalotus genome sequencing.</title>
        <authorList>
            <person name="Fukushima K."/>
            <person name="Hasebe M."/>
            <person name="Fang X."/>
        </authorList>
    </citation>
    <scope>NUCLEOTIDE SEQUENCE [LARGE SCALE GENOMIC DNA]</scope>
    <source>
        <strain evidence="2">cv. St1</strain>
    </source>
</reference>
<dbReference type="AlphaFoldDB" id="A0A1Q3CFB6"/>
<name>A0A1Q3CFB6_CEPFO</name>
<gene>
    <name evidence="1" type="ORF">CFOL_v3_22370</name>
</gene>
<evidence type="ECO:0000313" key="2">
    <source>
        <dbReference type="Proteomes" id="UP000187406"/>
    </source>
</evidence>
<dbReference type="Proteomes" id="UP000187406">
    <property type="component" value="Unassembled WGS sequence"/>
</dbReference>
<dbReference type="OrthoDB" id="1166206at2759"/>
<dbReference type="EMBL" id="BDDD01001879">
    <property type="protein sequence ID" value="GAV78905.1"/>
    <property type="molecule type" value="Genomic_DNA"/>
</dbReference>
<accession>A0A1Q3CFB6</accession>
<dbReference type="InParanoid" id="A0A1Q3CFB6"/>